<dbReference type="AlphaFoldDB" id="A0A8J9ZVG8"/>
<evidence type="ECO:0000313" key="2">
    <source>
        <dbReference type="EMBL" id="CAH1264364.1"/>
    </source>
</evidence>
<reference evidence="2" key="1">
    <citation type="submission" date="2022-01" db="EMBL/GenBank/DDBJ databases">
        <authorList>
            <person name="Braso-Vives M."/>
        </authorList>
    </citation>
    <scope>NUCLEOTIDE SEQUENCE</scope>
</reference>
<dbReference type="PROSITE" id="PS51257">
    <property type="entry name" value="PROKAR_LIPOPROTEIN"/>
    <property type="match status" value="1"/>
</dbReference>
<name>A0A8J9ZVG8_BRALA</name>
<evidence type="ECO:0000256" key="1">
    <source>
        <dbReference type="SAM" id="SignalP"/>
    </source>
</evidence>
<protein>
    <submittedName>
        <fullName evidence="2">Hypp2947 protein</fullName>
    </submittedName>
</protein>
<accession>A0A8J9ZVG8</accession>
<organism evidence="2 3">
    <name type="scientific">Branchiostoma lanceolatum</name>
    <name type="common">Common lancelet</name>
    <name type="synonym">Amphioxus lanceolatum</name>
    <dbReference type="NCBI Taxonomy" id="7740"/>
    <lineage>
        <taxon>Eukaryota</taxon>
        <taxon>Metazoa</taxon>
        <taxon>Chordata</taxon>
        <taxon>Cephalochordata</taxon>
        <taxon>Leptocardii</taxon>
        <taxon>Amphioxiformes</taxon>
        <taxon>Branchiostomatidae</taxon>
        <taxon>Branchiostoma</taxon>
    </lineage>
</organism>
<sequence length="198" mass="20659">MKVLFLLSLVVCAWSAPQRPTPVTASTLIGCQFGGNFYPAGSTISEGTDRCGCTYGTYCTQDGGVIIGDCFPTCCVVEGNVIDHDTSYTESSGAQCHCSWGQSLCTAPPIMGCEYGGNFYPAGSTISEGTDRCGCTYGTYCSQDGHVMIGDCFPTCCVHEGSVIDQGTSFTDSAGAQCRCSWGQLLCLPPGSDDILSG</sequence>
<keyword evidence="1" id="KW-0732">Signal</keyword>
<dbReference type="OrthoDB" id="9982216at2759"/>
<dbReference type="EMBL" id="OV696689">
    <property type="protein sequence ID" value="CAH1264364.1"/>
    <property type="molecule type" value="Genomic_DNA"/>
</dbReference>
<feature type="chain" id="PRO_5035443936" evidence="1">
    <location>
        <begin position="16"/>
        <end position="198"/>
    </location>
</feature>
<proteinExistence type="predicted"/>
<dbReference type="Proteomes" id="UP000838412">
    <property type="component" value="Chromosome 4"/>
</dbReference>
<keyword evidence="3" id="KW-1185">Reference proteome</keyword>
<gene>
    <name evidence="2" type="primary">Hypp2947</name>
    <name evidence="2" type="ORF">BLAG_LOCUS18756</name>
</gene>
<feature type="signal peptide" evidence="1">
    <location>
        <begin position="1"/>
        <end position="15"/>
    </location>
</feature>
<evidence type="ECO:0000313" key="3">
    <source>
        <dbReference type="Proteomes" id="UP000838412"/>
    </source>
</evidence>